<dbReference type="HAMAP" id="MF_01400">
    <property type="entry name" value="MsrB"/>
    <property type="match status" value="1"/>
</dbReference>
<reference evidence="8 9" key="1">
    <citation type="journal article" date="2012" name="J. Bacteriol.">
        <title>Complete Genome Sequence of Leptospirillum ferrooxidans Strain C2-3, Isolated from a Fresh Volcanic Ash Deposit on the Island of Miyake, Japan.</title>
        <authorList>
            <person name="Fujimura R."/>
            <person name="Sato Y."/>
            <person name="Nishizawa T."/>
            <person name="Oshima K."/>
            <person name="Kim S.-W."/>
            <person name="Hattori M."/>
            <person name="Kamijo T."/>
            <person name="Ohta H."/>
        </authorList>
    </citation>
    <scope>NUCLEOTIDE SEQUENCE [LARGE SCALE GENOMIC DNA]</scope>
    <source>
        <strain evidence="8 9">C2-3</strain>
    </source>
</reference>
<dbReference type="Gene3D" id="2.170.150.20">
    <property type="entry name" value="Peptide methionine sulfoxide reductase"/>
    <property type="match status" value="1"/>
</dbReference>
<dbReference type="GO" id="GO:0030091">
    <property type="term" value="P:protein repair"/>
    <property type="evidence" value="ECO:0007669"/>
    <property type="project" value="InterPro"/>
</dbReference>
<dbReference type="KEGG" id="lfc:LFE_0635"/>
<dbReference type="PANTHER" id="PTHR10173:SF52">
    <property type="entry name" value="METHIONINE-R-SULFOXIDE REDUCTASE B1"/>
    <property type="match status" value="1"/>
</dbReference>
<dbReference type="PANTHER" id="PTHR10173">
    <property type="entry name" value="METHIONINE SULFOXIDE REDUCTASE"/>
    <property type="match status" value="1"/>
</dbReference>
<keyword evidence="3 6" id="KW-0862">Zinc</keyword>
<evidence type="ECO:0000256" key="4">
    <source>
        <dbReference type="ARBA" id="ARBA00023002"/>
    </source>
</evidence>
<feature type="binding site" evidence="6">
    <location>
        <position position="71"/>
    </location>
    <ligand>
        <name>Zn(2+)</name>
        <dbReference type="ChEBI" id="CHEBI:29105"/>
    </ligand>
</feature>
<dbReference type="STRING" id="1162668.LFE_0635"/>
<dbReference type="EMBL" id="AP012342">
    <property type="protein sequence ID" value="BAM06351.1"/>
    <property type="molecule type" value="Genomic_DNA"/>
</dbReference>
<dbReference type="PROSITE" id="PS51790">
    <property type="entry name" value="MSRB"/>
    <property type="match status" value="1"/>
</dbReference>
<feature type="binding site" evidence="6">
    <location>
        <position position="120"/>
    </location>
    <ligand>
        <name>Zn(2+)</name>
        <dbReference type="ChEBI" id="CHEBI:29105"/>
    </ligand>
</feature>
<dbReference type="Pfam" id="PF01641">
    <property type="entry name" value="SelR"/>
    <property type="match status" value="1"/>
</dbReference>
<comment type="similarity">
    <text evidence="1 6">Belongs to the MsrB Met sulfoxide reductase family.</text>
</comment>
<dbReference type="InterPro" id="IPR011057">
    <property type="entry name" value="Mss4-like_sf"/>
</dbReference>
<comment type="catalytic activity">
    <reaction evidence="5 6">
        <text>L-methionyl-[protein] + [thioredoxin]-disulfide + H2O = L-methionyl-(R)-S-oxide-[protein] + [thioredoxin]-dithiol</text>
        <dbReference type="Rhea" id="RHEA:24164"/>
        <dbReference type="Rhea" id="RHEA-COMP:10698"/>
        <dbReference type="Rhea" id="RHEA-COMP:10700"/>
        <dbReference type="Rhea" id="RHEA-COMP:12313"/>
        <dbReference type="Rhea" id="RHEA-COMP:12314"/>
        <dbReference type="ChEBI" id="CHEBI:15377"/>
        <dbReference type="ChEBI" id="CHEBI:16044"/>
        <dbReference type="ChEBI" id="CHEBI:29950"/>
        <dbReference type="ChEBI" id="CHEBI:45764"/>
        <dbReference type="ChEBI" id="CHEBI:50058"/>
        <dbReference type="EC" id="1.8.4.12"/>
    </reaction>
</comment>
<gene>
    <name evidence="6" type="primary">msrB</name>
    <name evidence="8" type="ordered locus">LFE_0635</name>
</gene>
<evidence type="ECO:0000256" key="1">
    <source>
        <dbReference type="ARBA" id="ARBA00007174"/>
    </source>
</evidence>
<dbReference type="RefSeq" id="WP_014448843.1">
    <property type="nucleotide sequence ID" value="NC_017094.1"/>
</dbReference>
<keyword evidence="9" id="KW-1185">Reference proteome</keyword>
<evidence type="ECO:0000313" key="9">
    <source>
        <dbReference type="Proteomes" id="UP000007382"/>
    </source>
</evidence>
<dbReference type="GO" id="GO:0033743">
    <property type="term" value="F:peptide-methionine (R)-S-oxide reductase activity"/>
    <property type="evidence" value="ECO:0007669"/>
    <property type="project" value="UniProtKB-UniRule"/>
</dbReference>
<organism evidence="8 9">
    <name type="scientific">Leptospirillum ferrooxidans (strain C2-3)</name>
    <dbReference type="NCBI Taxonomy" id="1162668"/>
    <lineage>
        <taxon>Bacteria</taxon>
        <taxon>Pseudomonadati</taxon>
        <taxon>Nitrospirota</taxon>
        <taxon>Nitrospiria</taxon>
        <taxon>Nitrospirales</taxon>
        <taxon>Nitrospiraceae</taxon>
        <taxon>Leptospirillum</taxon>
    </lineage>
</organism>
<dbReference type="PATRIC" id="fig|1162668.3.peg.743"/>
<feature type="binding site" evidence="6">
    <location>
        <position position="74"/>
    </location>
    <ligand>
        <name>Zn(2+)</name>
        <dbReference type="ChEBI" id="CHEBI:29105"/>
    </ligand>
</feature>
<evidence type="ECO:0000259" key="7">
    <source>
        <dbReference type="PROSITE" id="PS51790"/>
    </source>
</evidence>
<proteinExistence type="inferred from homology"/>
<comment type="cofactor">
    <cofactor evidence="6">
        <name>Zn(2+)</name>
        <dbReference type="ChEBI" id="CHEBI:29105"/>
    </cofactor>
    <text evidence="6">Binds 1 zinc ion per subunit. The zinc ion is important for the structural integrity of the protein.</text>
</comment>
<dbReference type="SUPFAM" id="SSF51316">
    <property type="entry name" value="Mss4-like"/>
    <property type="match status" value="1"/>
</dbReference>
<dbReference type="AlphaFoldDB" id="I0IM52"/>
<dbReference type="NCBIfam" id="TIGR00357">
    <property type="entry name" value="peptide-methionine (R)-S-oxide reductase MsrB"/>
    <property type="match status" value="1"/>
</dbReference>
<sequence length="155" mass="17345">MAESDSDKVKIAVYSETGDYLGEKILPKVKEDPSWKERLSPLSYAVTRDHQTERPFSIPGHDQKSPGLYRCICCGTTLFNSETKFDSGTGWPSFYAPVSTENVAIREDNSHGMKRSEVLCRLCDAHLGHVFNDGPKPTGLRYCINMVSLDFVPKP</sequence>
<reference evidence="9" key="2">
    <citation type="submission" date="2012-03" db="EMBL/GenBank/DDBJ databases">
        <title>The complete genome sequence of the pioneer microbe on fresh volcanic deposit, Leptospirillum ferrooxidans strain C2-3.</title>
        <authorList>
            <person name="Fujimura R."/>
            <person name="Sato Y."/>
            <person name="Nishizawa T."/>
            <person name="Nanba K."/>
            <person name="Oshima K."/>
            <person name="Hattori M."/>
            <person name="Kamijo T."/>
            <person name="Ohta H."/>
        </authorList>
    </citation>
    <scope>NUCLEOTIDE SEQUENCE [LARGE SCALE GENOMIC DNA]</scope>
    <source>
        <strain evidence="9">C2-3</strain>
    </source>
</reference>
<feature type="binding site" evidence="6">
    <location>
        <position position="123"/>
    </location>
    <ligand>
        <name>Zn(2+)</name>
        <dbReference type="ChEBI" id="CHEBI:29105"/>
    </ligand>
</feature>
<dbReference type="InterPro" id="IPR002579">
    <property type="entry name" value="Met_Sox_Rdtase_MsrB_dom"/>
</dbReference>
<feature type="domain" description="MsrB" evidence="7">
    <location>
        <begin position="32"/>
        <end position="154"/>
    </location>
</feature>
<protein>
    <recommendedName>
        <fullName evidence="6">Peptide methionine sulfoxide reductase MsrB</fullName>
        <ecNumber evidence="6">1.8.4.12</ecNumber>
    </recommendedName>
    <alternativeName>
        <fullName evidence="6">Peptide-methionine (R)-S-oxide reductase</fullName>
    </alternativeName>
</protein>
<evidence type="ECO:0000256" key="6">
    <source>
        <dbReference type="HAMAP-Rule" id="MF_01400"/>
    </source>
</evidence>
<dbReference type="GO" id="GO:0008270">
    <property type="term" value="F:zinc ion binding"/>
    <property type="evidence" value="ECO:0007669"/>
    <property type="project" value="UniProtKB-UniRule"/>
</dbReference>
<name>I0IM52_LEPFC</name>
<evidence type="ECO:0000256" key="2">
    <source>
        <dbReference type="ARBA" id="ARBA00022723"/>
    </source>
</evidence>
<dbReference type="InterPro" id="IPR028427">
    <property type="entry name" value="Met_Sox_Rdtase_MsrB"/>
</dbReference>
<dbReference type="GO" id="GO:0005737">
    <property type="term" value="C:cytoplasm"/>
    <property type="evidence" value="ECO:0007669"/>
    <property type="project" value="TreeGrafter"/>
</dbReference>
<keyword evidence="2 6" id="KW-0479">Metal-binding</keyword>
<dbReference type="EC" id="1.8.4.12" evidence="6"/>
<dbReference type="OrthoDB" id="4174719at2"/>
<dbReference type="Proteomes" id="UP000007382">
    <property type="component" value="Chromosome"/>
</dbReference>
<dbReference type="FunFam" id="2.170.150.20:FF:000001">
    <property type="entry name" value="Peptide methionine sulfoxide reductase MsrB"/>
    <property type="match status" value="1"/>
</dbReference>
<keyword evidence="4 6" id="KW-0560">Oxidoreductase</keyword>
<feature type="active site" description="Nucleophile" evidence="6">
    <location>
        <position position="143"/>
    </location>
</feature>
<dbReference type="GO" id="GO:0006979">
    <property type="term" value="P:response to oxidative stress"/>
    <property type="evidence" value="ECO:0007669"/>
    <property type="project" value="InterPro"/>
</dbReference>
<evidence type="ECO:0000256" key="3">
    <source>
        <dbReference type="ARBA" id="ARBA00022833"/>
    </source>
</evidence>
<dbReference type="HOGENOM" id="CLU_031040_8_2_0"/>
<dbReference type="eggNOG" id="COG0229">
    <property type="taxonomic scope" value="Bacteria"/>
</dbReference>
<accession>I0IM52</accession>
<evidence type="ECO:0000256" key="5">
    <source>
        <dbReference type="ARBA" id="ARBA00048488"/>
    </source>
</evidence>
<evidence type="ECO:0000313" key="8">
    <source>
        <dbReference type="EMBL" id="BAM06351.1"/>
    </source>
</evidence>